<dbReference type="InterPro" id="IPR010985">
    <property type="entry name" value="Ribbon_hlx_hlx"/>
</dbReference>
<keyword evidence="2" id="KW-1185">Reference proteome</keyword>
<dbReference type="Proteomes" id="UP000191988">
    <property type="component" value="Unassembled WGS sequence"/>
</dbReference>
<dbReference type="SUPFAM" id="SSF47598">
    <property type="entry name" value="Ribbon-helix-helix"/>
    <property type="match status" value="1"/>
</dbReference>
<dbReference type="NCBIfam" id="NF047399">
    <property type="entry name" value="BrnA_antitoxin_add"/>
    <property type="match status" value="1"/>
</dbReference>
<name>A0A1S7NPY9_9HYPH</name>
<evidence type="ECO:0000313" key="1">
    <source>
        <dbReference type="EMBL" id="CUX10126.1"/>
    </source>
</evidence>
<dbReference type="InterPro" id="IPR022148">
    <property type="entry name" value="CopG_antitoxin"/>
</dbReference>
<evidence type="ECO:0008006" key="3">
    <source>
        <dbReference type="Google" id="ProtNLM"/>
    </source>
</evidence>
<dbReference type="EMBL" id="FBWK01000007">
    <property type="protein sequence ID" value="CUX10126.1"/>
    <property type="molecule type" value="Genomic_DNA"/>
</dbReference>
<dbReference type="RefSeq" id="WP_046797926.1">
    <property type="nucleotide sequence ID" value="NZ_LT009723.1"/>
</dbReference>
<evidence type="ECO:0000313" key="2">
    <source>
        <dbReference type="Proteomes" id="UP000191988"/>
    </source>
</evidence>
<gene>
    <name evidence="1" type="ORF">AGR3A_Cc150043</name>
</gene>
<accession>A0A1S7NPY9</accession>
<dbReference type="AlphaFoldDB" id="A0A1S7NPY9"/>
<dbReference type="Pfam" id="PF12441">
    <property type="entry name" value="CopG_antitoxin"/>
    <property type="match status" value="1"/>
</dbReference>
<proteinExistence type="predicted"/>
<sequence length="80" mass="9399">MKTISVEEFDRVADDGEDISEYLDWSTARHLNIEPKRVNIDFPTWVVNDLDNEARRLGVTRQSLVKLWIAERLENGRQVK</sequence>
<organism evidence="1 2">
    <name type="scientific">Agrobacterium tomkonis CFBP 6623</name>
    <dbReference type="NCBI Taxonomy" id="1183432"/>
    <lineage>
        <taxon>Bacteria</taxon>
        <taxon>Pseudomonadati</taxon>
        <taxon>Pseudomonadota</taxon>
        <taxon>Alphaproteobacteria</taxon>
        <taxon>Hyphomicrobiales</taxon>
        <taxon>Rhizobiaceae</taxon>
        <taxon>Rhizobium/Agrobacterium group</taxon>
        <taxon>Agrobacterium</taxon>
        <taxon>Agrobacterium tumefaciens complex</taxon>
    </lineage>
</organism>
<protein>
    <recommendedName>
        <fullName evidence="3">CopG family transcriptional regulator</fullName>
    </recommendedName>
</protein>
<reference evidence="2" key="1">
    <citation type="submission" date="2016-01" db="EMBL/GenBank/DDBJ databases">
        <authorList>
            <person name="Regsiter A."/>
            <person name="william w."/>
        </authorList>
    </citation>
    <scope>NUCLEOTIDE SEQUENCE [LARGE SCALE GENOMIC DNA]</scope>
    <source>
        <strain evidence="2">CFBP 6623</strain>
    </source>
</reference>
<dbReference type="STRING" id="1183432.AGR3A_Cc150043"/>
<dbReference type="GO" id="GO:0006355">
    <property type="term" value="P:regulation of DNA-templated transcription"/>
    <property type="evidence" value="ECO:0007669"/>
    <property type="project" value="InterPro"/>
</dbReference>